<name>A0A147EAJ8_9MICO</name>
<protein>
    <recommendedName>
        <fullName evidence="4">DUF4190 domain-containing protein</fullName>
    </recommendedName>
</protein>
<sequence>GSPAYAGGPAQPKGLALTALILGILSLIFCWVPIAGAVGGIVALVLGILALRKAQPKGLALTGLITGAVAAVIGIIVTILFFVGLSLLGGSIDDAQRAVEACQSGAETVEIAGQTVSCSNLDY</sequence>
<proteinExistence type="predicted"/>
<comment type="caution">
    <text evidence="2">The sequence shown here is derived from an EMBL/GenBank/DDBJ whole genome shotgun (WGS) entry which is preliminary data.</text>
</comment>
<evidence type="ECO:0000313" key="2">
    <source>
        <dbReference type="EMBL" id="KTR81415.1"/>
    </source>
</evidence>
<dbReference type="Proteomes" id="UP000070810">
    <property type="component" value="Unassembled WGS sequence"/>
</dbReference>
<accession>A0A147EAJ8</accession>
<feature type="non-terminal residue" evidence="2">
    <location>
        <position position="1"/>
    </location>
</feature>
<keyword evidence="1" id="KW-1133">Transmembrane helix</keyword>
<organism evidence="2 3">
    <name type="scientific">Leucobacter chromiiresistens</name>
    <dbReference type="NCBI Taxonomy" id="1079994"/>
    <lineage>
        <taxon>Bacteria</taxon>
        <taxon>Bacillati</taxon>
        <taxon>Actinomycetota</taxon>
        <taxon>Actinomycetes</taxon>
        <taxon>Micrococcales</taxon>
        <taxon>Microbacteriaceae</taxon>
        <taxon>Leucobacter</taxon>
    </lineage>
</organism>
<feature type="transmembrane region" description="Helical" evidence="1">
    <location>
        <begin position="58"/>
        <end position="83"/>
    </location>
</feature>
<dbReference type="AlphaFoldDB" id="A0A147EAJ8"/>
<dbReference type="EMBL" id="LDRK01000129">
    <property type="protein sequence ID" value="KTR81415.1"/>
    <property type="molecule type" value="Genomic_DNA"/>
</dbReference>
<evidence type="ECO:0000256" key="1">
    <source>
        <dbReference type="SAM" id="Phobius"/>
    </source>
</evidence>
<evidence type="ECO:0008006" key="4">
    <source>
        <dbReference type="Google" id="ProtNLM"/>
    </source>
</evidence>
<feature type="transmembrane region" description="Helical" evidence="1">
    <location>
        <begin position="20"/>
        <end position="51"/>
    </location>
</feature>
<keyword evidence="3" id="KW-1185">Reference proteome</keyword>
<keyword evidence="1" id="KW-0812">Transmembrane</keyword>
<dbReference type="PATRIC" id="fig|1079994.3.peg.427"/>
<gene>
    <name evidence="2" type="ORF">NS354_12490</name>
</gene>
<evidence type="ECO:0000313" key="3">
    <source>
        <dbReference type="Proteomes" id="UP000070810"/>
    </source>
</evidence>
<reference evidence="2 3" key="1">
    <citation type="journal article" date="2016" name="Front. Microbiol.">
        <title>Genomic Resource of Rice Seed Associated Bacteria.</title>
        <authorList>
            <person name="Midha S."/>
            <person name="Bansal K."/>
            <person name="Sharma S."/>
            <person name="Kumar N."/>
            <person name="Patil P.P."/>
            <person name="Chaudhry V."/>
            <person name="Patil P.B."/>
        </authorList>
    </citation>
    <scope>NUCLEOTIDE SEQUENCE [LARGE SCALE GENOMIC DNA]</scope>
    <source>
        <strain evidence="2 3">NS354</strain>
    </source>
</reference>
<keyword evidence="1" id="KW-0472">Membrane</keyword>